<sequence length="150" mass="18037">MLFNCRCCSLRKAFLQKMNMRWISRKEYRFPELKEEELMEQFITGRGPGGQNVNKRQNCVLLKHVPTGLWVKVHESRVLQNNRVTARQRLTERLDDMINRENSFNAQRKQELREKRVNTKAKCLKVRERRQQLKTKLEVWTQEDVLPPIA</sequence>
<name>A0A077ZGZ1_TRITR</name>
<dbReference type="Proteomes" id="UP000030665">
    <property type="component" value="Unassembled WGS sequence"/>
</dbReference>
<evidence type="ECO:0000313" key="8">
    <source>
        <dbReference type="Proteomes" id="UP000030665"/>
    </source>
</evidence>
<dbReference type="PANTHER" id="PTHR46203:SF1">
    <property type="entry name" value="MITOCHONDRIAL TRANSLATION RELEASE FACTOR IN RESCUE"/>
    <property type="match status" value="1"/>
</dbReference>
<dbReference type="InterPro" id="IPR000352">
    <property type="entry name" value="Pep_chain_release_fac_I"/>
</dbReference>
<dbReference type="GO" id="GO:0005739">
    <property type="term" value="C:mitochondrion"/>
    <property type="evidence" value="ECO:0007669"/>
    <property type="project" value="UniProtKB-SubCell"/>
</dbReference>
<dbReference type="InterPro" id="IPR045853">
    <property type="entry name" value="Pep_chain_release_fac_I_sf"/>
</dbReference>
<accession>A0A077ZGZ1</accession>
<keyword evidence="3" id="KW-0809">Transit peptide</keyword>
<dbReference type="Gene3D" id="3.30.160.20">
    <property type="match status" value="1"/>
</dbReference>
<evidence type="ECO:0000256" key="3">
    <source>
        <dbReference type="ARBA" id="ARBA00022946"/>
    </source>
</evidence>
<evidence type="ECO:0000256" key="4">
    <source>
        <dbReference type="ARBA" id="ARBA00023128"/>
    </source>
</evidence>
<dbReference type="EMBL" id="HG806458">
    <property type="protein sequence ID" value="CDW58938.1"/>
    <property type="molecule type" value="Genomic_DNA"/>
</dbReference>
<reference evidence="7" key="2">
    <citation type="submission" date="2014-03" db="EMBL/GenBank/DDBJ databases">
        <title>The whipworm genome and dual-species transcriptomics of an intimate host-pathogen interaction.</title>
        <authorList>
            <person name="Foth B.J."/>
            <person name="Tsai I.J."/>
            <person name="Reid A.J."/>
            <person name="Bancroft A.J."/>
            <person name="Nichol S."/>
            <person name="Tracey A."/>
            <person name="Holroyd N."/>
            <person name="Cotton J.A."/>
            <person name="Stanley E.J."/>
            <person name="Zarowiecki M."/>
            <person name="Liu J.Z."/>
            <person name="Huckvale T."/>
            <person name="Cooper P.J."/>
            <person name="Grencis R.K."/>
            <person name="Berriman M."/>
        </authorList>
    </citation>
    <scope>NUCLEOTIDE SEQUENCE [LARGE SCALE GENOMIC DNA]</scope>
</reference>
<comment type="similarity">
    <text evidence="2">Belongs to the prokaryotic/mitochondrial release factor family.</text>
</comment>
<proteinExistence type="inferred from homology"/>
<dbReference type="STRING" id="36087.A0A077ZGZ1"/>
<gene>
    <name evidence="7" type="ORF">TTRE_0000726701</name>
</gene>
<keyword evidence="5" id="KW-0175">Coiled coil</keyword>
<evidence type="ECO:0000256" key="5">
    <source>
        <dbReference type="SAM" id="Coils"/>
    </source>
</evidence>
<reference evidence="7" key="1">
    <citation type="submission" date="2014-01" db="EMBL/GenBank/DDBJ databases">
        <authorList>
            <person name="Aslett M."/>
        </authorList>
    </citation>
    <scope>NUCLEOTIDE SEQUENCE</scope>
</reference>
<evidence type="ECO:0000256" key="2">
    <source>
        <dbReference type="ARBA" id="ARBA00010835"/>
    </source>
</evidence>
<comment type="subcellular location">
    <subcellularLocation>
        <location evidence="1">Mitochondrion</location>
    </subcellularLocation>
</comment>
<dbReference type="PANTHER" id="PTHR46203">
    <property type="entry name" value="PROBABLE PEPTIDE CHAIN RELEASE FACTOR C12ORF65"/>
    <property type="match status" value="1"/>
</dbReference>
<keyword evidence="8" id="KW-1185">Reference proteome</keyword>
<organism evidence="7 8">
    <name type="scientific">Trichuris trichiura</name>
    <name type="common">Whipworm</name>
    <name type="synonym">Trichocephalus trichiurus</name>
    <dbReference type="NCBI Taxonomy" id="36087"/>
    <lineage>
        <taxon>Eukaryota</taxon>
        <taxon>Metazoa</taxon>
        <taxon>Ecdysozoa</taxon>
        <taxon>Nematoda</taxon>
        <taxon>Enoplea</taxon>
        <taxon>Dorylaimia</taxon>
        <taxon>Trichinellida</taxon>
        <taxon>Trichuridae</taxon>
        <taxon>Trichuris</taxon>
    </lineage>
</organism>
<evidence type="ECO:0000313" key="7">
    <source>
        <dbReference type="EMBL" id="CDW58938.1"/>
    </source>
</evidence>
<keyword evidence="4" id="KW-0496">Mitochondrion</keyword>
<dbReference type="GO" id="GO:0003747">
    <property type="term" value="F:translation release factor activity"/>
    <property type="evidence" value="ECO:0007669"/>
    <property type="project" value="InterPro"/>
</dbReference>
<feature type="coiled-coil region" evidence="5">
    <location>
        <begin position="87"/>
        <end position="143"/>
    </location>
</feature>
<dbReference type="SUPFAM" id="SSF75620">
    <property type="entry name" value="Release factor"/>
    <property type="match status" value="1"/>
</dbReference>
<evidence type="ECO:0000259" key="6">
    <source>
        <dbReference type="Pfam" id="PF00472"/>
    </source>
</evidence>
<dbReference type="InterPro" id="IPR052405">
    <property type="entry name" value="Mito_Transl_Release_Factor"/>
</dbReference>
<feature type="domain" description="Prokaryotic-type class I peptide chain release factors" evidence="6">
    <location>
        <begin position="32"/>
        <end position="132"/>
    </location>
</feature>
<protein>
    <submittedName>
        <fullName evidence="7">Mitochondrial polypeptide chain release factor</fullName>
    </submittedName>
</protein>
<dbReference type="Pfam" id="PF00472">
    <property type="entry name" value="RF-1"/>
    <property type="match status" value="1"/>
</dbReference>
<dbReference type="AlphaFoldDB" id="A0A077ZGZ1"/>
<dbReference type="OrthoDB" id="277888at2759"/>
<evidence type="ECO:0000256" key="1">
    <source>
        <dbReference type="ARBA" id="ARBA00004173"/>
    </source>
</evidence>